<dbReference type="EnsemblMetazoa" id="G25348.1">
    <property type="protein sequence ID" value="G25348.1:cds"/>
    <property type="gene ID" value="G25348"/>
</dbReference>
<name>K1PEN0_MAGGI</name>
<accession>K1PEN0</accession>
<reference evidence="2" key="2">
    <citation type="submission" date="2022-08" db="UniProtKB">
        <authorList>
            <consortium name="EnsemblMetazoa"/>
        </authorList>
    </citation>
    <scope>IDENTIFICATION</scope>
    <source>
        <strain evidence="2">05x7-T-G4-1.051#20</strain>
    </source>
</reference>
<organism evidence="1">
    <name type="scientific">Magallana gigas</name>
    <name type="common">Pacific oyster</name>
    <name type="synonym">Crassostrea gigas</name>
    <dbReference type="NCBI Taxonomy" id="29159"/>
    <lineage>
        <taxon>Eukaryota</taxon>
        <taxon>Metazoa</taxon>
        <taxon>Spiralia</taxon>
        <taxon>Lophotrochozoa</taxon>
        <taxon>Mollusca</taxon>
        <taxon>Bivalvia</taxon>
        <taxon>Autobranchia</taxon>
        <taxon>Pteriomorphia</taxon>
        <taxon>Ostreida</taxon>
        <taxon>Ostreoidea</taxon>
        <taxon>Ostreidae</taxon>
        <taxon>Magallana</taxon>
    </lineage>
</organism>
<evidence type="ECO:0000313" key="3">
    <source>
        <dbReference type="Proteomes" id="UP000005408"/>
    </source>
</evidence>
<reference evidence="1" key="1">
    <citation type="journal article" date="2012" name="Nature">
        <title>The oyster genome reveals stress adaptation and complexity of shell formation.</title>
        <authorList>
            <person name="Zhang G."/>
            <person name="Fang X."/>
            <person name="Guo X."/>
            <person name="Li L."/>
            <person name="Luo R."/>
            <person name="Xu F."/>
            <person name="Yang P."/>
            <person name="Zhang L."/>
            <person name="Wang X."/>
            <person name="Qi H."/>
            <person name="Xiong Z."/>
            <person name="Que H."/>
            <person name="Xie Y."/>
            <person name="Holland P.W."/>
            <person name="Paps J."/>
            <person name="Zhu Y."/>
            <person name="Wu F."/>
            <person name="Chen Y."/>
            <person name="Wang J."/>
            <person name="Peng C."/>
            <person name="Meng J."/>
            <person name="Yang L."/>
            <person name="Liu J."/>
            <person name="Wen B."/>
            <person name="Zhang N."/>
            <person name="Huang Z."/>
            <person name="Zhu Q."/>
            <person name="Feng Y."/>
            <person name="Mount A."/>
            <person name="Hedgecock D."/>
            <person name="Xu Z."/>
            <person name="Liu Y."/>
            <person name="Domazet-Loso T."/>
            <person name="Du Y."/>
            <person name="Sun X."/>
            <person name="Zhang S."/>
            <person name="Liu B."/>
            <person name="Cheng P."/>
            <person name="Jiang X."/>
            <person name="Li J."/>
            <person name="Fan D."/>
            <person name="Wang W."/>
            <person name="Fu W."/>
            <person name="Wang T."/>
            <person name="Wang B."/>
            <person name="Zhang J."/>
            <person name="Peng Z."/>
            <person name="Li Y."/>
            <person name="Li N."/>
            <person name="Wang J."/>
            <person name="Chen M."/>
            <person name="He Y."/>
            <person name="Tan F."/>
            <person name="Song X."/>
            <person name="Zheng Q."/>
            <person name="Huang R."/>
            <person name="Yang H."/>
            <person name="Du X."/>
            <person name="Chen L."/>
            <person name="Yang M."/>
            <person name="Gaffney P.M."/>
            <person name="Wang S."/>
            <person name="Luo L."/>
            <person name="She Z."/>
            <person name="Ming Y."/>
            <person name="Huang W."/>
            <person name="Zhang S."/>
            <person name="Huang B."/>
            <person name="Zhang Y."/>
            <person name="Qu T."/>
            <person name="Ni P."/>
            <person name="Miao G."/>
            <person name="Wang J."/>
            <person name="Wang Q."/>
            <person name="Steinberg C.E."/>
            <person name="Wang H."/>
            <person name="Li N."/>
            <person name="Qian L."/>
            <person name="Zhang G."/>
            <person name="Li Y."/>
            <person name="Yang H."/>
            <person name="Liu X."/>
            <person name="Wang J."/>
            <person name="Yin Y."/>
            <person name="Wang J."/>
        </authorList>
    </citation>
    <scope>NUCLEOTIDE SEQUENCE [LARGE SCALE GENOMIC DNA]</scope>
    <source>
        <strain evidence="1">05x7-T-G4-1.051#20</strain>
    </source>
</reference>
<evidence type="ECO:0000313" key="2">
    <source>
        <dbReference type="EnsemblMetazoa" id="G25348.1:cds"/>
    </source>
</evidence>
<dbReference type="Proteomes" id="UP000005408">
    <property type="component" value="Unassembled WGS sequence"/>
</dbReference>
<dbReference type="EMBL" id="JH816106">
    <property type="protein sequence ID" value="EKC20018.1"/>
    <property type="molecule type" value="Genomic_DNA"/>
</dbReference>
<dbReference type="AlphaFoldDB" id="K1PEN0"/>
<dbReference type="EnsemblMetazoa" id="G25348.2">
    <property type="protein sequence ID" value="G25348.2:cds"/>
    <property type="gene ID" value="G25348"/>
</dbReference>
<protein>
    <submittedName>
        <fullName evidence="1 2">Uncharacterized protein</fullName>
    </submittedName>
</protein>
<dbReference type="EnsemblMetazoa" id="G25348.3">
    <property type="protein sequence ID" value="G25348.3:cds"/>
    <property type="gene ID" value="G25348"/>
</dbReference>
<gene>
    <name evidence="1" type="ORF">CGI_10007080</name>
</gene>
<sequence>MSTDSENKTADSPRFRWTAEFLAGPGGFASKEEISSSWFNTKAEAVNDANKNADNEVQEFPYARNILRLVVEDDTGKKLVELRGKSREHFL</sequence>
<keyword evidence="3" id="KW-1185">Reference proteome</keyword>
<dbReference type="EnsemblMetazoa" id="G25348.4">
    <property type="protein sequence ID" value="G25348.4:cds"/>
    <property type="gene ID" value="G25348"/>
</dbReference>
<proteinExistence type="predicted"/>
<evidence type="ECO:0000313" key="1">
    <source>
        <dbReference type="EMBL" id="EKC20018.1"/>
    </source>
</evidence>
<dbReference type="HOGENOM" id="CLU_2429199_0_0_1"/>